<proteinExistence type="predicted"/>
<dbReference type="AlphaFoldDB" id="A0A5C6YUQ0"/>
<dbReference type="RefSeq" id="WP_111813484.1">
    <property type="nucleotide sequence ID" value="NZ_CBCRZQ010000001.1"/>
</dbReference>
<keyword evidence="1" id="KW-1133">Transmembrane helix</keyword>
<feature type="signal peptide" evidence="2">
    <location>
        <begin position="1"/>
        <end position="21"/>
    </location>
</feature>
<dbReference type="OrthoDB" id="678747at2"/>
<feature type="chain" id="PRO_5022685310" evidence="2">
    <location>
        <begin position="22"/>
        <end position="77"/>
    </location>
</feature>
<keyword evidence="2" id="KW-0732">Signal</keyword>
<dbReference type="EMBL" id="VORU01000001">
    <property type="protein sequence ID" value="TXD70663.1"/>
    <property type="molecule type" value="Genomic_DNA"/>
</dbReference>
<comment type="caution">
    <text evidence="3">The sequence shown here is derived from an EMBL/GenBank/DDBJ whole genome shotgun (WGS) entry which is preliminary data.</text>
</comment>
<name>A0A5C6YUQ0_9FLAO</name>
<evidence type="ECO:0000313" key="3">
    <source>
        <dbReference type="EMBL" id="TXD70663.1"/>
    </source>
</evidence>
<keyword evidence="4" id="KW-1185">Reference proteome</keyword>
<reference evidence="3 4" key="1">
    <citation type="submission" date="2019-08" db="EMBL/GenBank/DDBJ databases">
        <title>Genome of Aequorivita lipolytica Y10-2 (type strain).</title>
        <authorList>
            <person name="Bowman J.P."/>
        </authorList>
    </citation>
    <scope>NUCLEOTIDE SEQUENCE [LARGE SCALE GENOMIC DNA]</scope>
    <source>
        <strain evidence="3 4">Y10-2</strain>
    </source>
</reference>
<evidence type="ECO:0000313" key="4">
    <source>
        <dbReference type="Proteomes" id="UP000321945"/>
    </source>
</evidence>
<gene>
    <name evidence="3" type="ORF">ESV24_00790</name>
</gene>
<accession>A0A5C6YUQ0</accession>
<organism evidence="3 4">
    <name type="scientific">Aequorivita lipolytica</name>
    <dbReference type="NCBI Taxonomy" id="153267"/>
    <lineage>
        <taxon>Bacteria</taxon>
        <taxon>Pseudomonadati</taxon>
        <taxon>Bacteroidota</taxon>
        <taxon>Flavobacteriia</taxon>
        <taxon>Flavobacteriales</taxon>
        <taxon>Flavobacteriaceae</taxon>
        <taxon>Aequorivita</taxon>
    </lineage>
</organism>
<evidence type="ECO:0000256" key="2">
    <source>
        <dbReference type="SAM" id="SignalP"/>
    </source>
</evidence>
<feature type="transmembrane region" description="Helical" evidence="1">
    <location>
        <begin position="45"/>
        <end position="65"/>
    </location>
</feature>
<protein>
    <submittedName>
        <fullName evidence="3">Uncharacterized protein</fullName>
    </submittedName>
</protein>
<keyword evidence="1" id="KW-0812">Transmembrane</keyword>
<dbReference type="Proteomes" id="UP000321945">
    <property type="component" value="Unassembled WGS sequence"/>
</dbReference>
<keyword evidence="1" id="KW-0472">Membrane</keyword>
<sequence length="77" mass="8653">MKLKVFITILLFLIMILPAEAQCAMCRAVLESEESGQTAKGINNGIIYLMIFPYLLIGGIGFAIYRSRKKARKEQTL</sequence>
<evidence type="ECO:0000256" key="1">
    <source>
        <dbReference type="SAM" id="Phobius"/>
    </source>
</evidence>